<evidence type="ECO:0000313" key="2">
    <source>
        <dbReference type="EMBL" id="KAI7789394.1"/>
    </source>
</evidence>
<evidence type="ECO:0000313" key="3">
    <source>
        <dbReference type="Proteomes" id="UP001059041"/>
    </source>
</evidence>
<evidence type="ECO:0000256" key="1">
    <source>
        <dbReference type="SAM" id="MobiDB-lite"/>
    </source>
</evidence>
<protein>
    <submittedName>
        <fullName evidence="2">Uncharacterized protein</fullName>
    </submittedName>
</protein>
<feature type="non-terminal residue" evidence="2">
    <location>
        <position position="167"/>
    </location>
</feature>
<gene>
    <name evidence="2" type="ORF">IRJ41_023930</name>
</gene>
<name>A0A9W7W8L4_TRIRA</name>
<organism evidence="2 3">
    <name type="scientific">Triplophysa rosa</name>
    <name type="common">Cave loach</name>
    <dbReference type="NCBI Taxonomy" id="992332"/>
    <lineage>
        <taxon>Eukaryota</taxon>
        <taxon>Metazoa</taxon>
        <taxon>Chordata</taxon>
        <taxon>Craniata</taxon>
        <taxon>Vertebrata</taxon>
        <taxon>Euteleostomi</taxon>
        <taxon>Actinopterygii</taxon>
        <taxon>Neopterygii</taxon>
        <taxon>Teleostei</taxon>
        <taxon>Ostariophysi</taxon>
        <taxon>Cypriniformes</taxon>
        <taxon>Nemacheilidae</taxon>
        <taxon>Triplophysa</taxon>
    </lineage>
</organism>
<feature type="region of interest" description="Disordered" evidence="1">
    <location>
        <begin position="66"/>
        <end position="135"/>
    </location>
</feature>
<proteinExistence type="predicted"/>
<dbReference type="Proteomes" id="UP001059041">
    <property type="component" value="Unassembled WGS sequence"/>
</dbReference>
<sequence>GLPKSPTFTDLRSAIATHARNNGTVEDRSKMSRFMCHDTRTADKFYACNLNTKEAWEHRQLFEKVLEGSDVPDQPVRKVGKRPCKRKRCDVDASPLTSQSTSEDEAEPVYKESGVSSVESDENSSEAEPSVIQPMRQATIILTPLKMRWSPAESMVLKSLKEYPSSA</sequence>
<dbReference type="AlphaFoldDB" id="A0A9W7W8L4"/>
<feature type="compositionally biased region" description="Basic residues" evidence="1">
    <location>
        <begin position="78"/>
        <end position="88"/>
    </location>
</feature>
<comment type="caution">
    <text evidence="2">The sequence shown here is derived from an EMBL/GenBank/DDBJ whole genome shotgun (WGS) entry which is preliminary data.</text>
</comment>
<reference evidence="2" key="1">
    <citation type="submission" date="2021-02" db="EMBL/GenBank/DDBJ databases">
        <title>Comparative genomics reveals that relaxation of natural selection precedes convergent phenotypic evolution of cavefish.</title>
        <authorList>
            <person name="Peng Z."/>
        </authorList>
    </citation>
    <scope>NUCLEOTIDE SEQUENCE</scope>
    <source>
        <tissue evidence="2">Muscle</tissue>
    </source>
</reference>
<keyword evidence="3" id="KW-1185">Reference proteome</keyword>
<accession>A0A9W7W8L4</accession>
<dbReference type="EMBL" id="JAFHDT010000478">
    <property type="protein sequence ID" value="KAI7789394.1"/>
    <property type="molecule type" value="Genomic_DNA"/>
</dbReference>